<dbReference type="PRINTS" id="PR00364">
    <property type="entry name" value="DISEASERSIST"/>
</dbReference>
<dbReference type="Gene3D" id="3.40.50.300">
    <property type="entry name" value="P-loop containing nucleotide triphosphate hydrolases"/>
    <property type="match status" value="1"/>
</dbReference>
<evidence type="ECO:0000259" key="4">
    <source>
        <dbReference type="Pfam" id="PF23598"/>
    </source>
</evidence>
<dbReference type="SUPFAM" id="SSF52058">
    <property type="entry name" value="L domain-like"/>
    <property type="match status" value="2"/>
</dbReference>
<organism evidence="5 6">
    <name type="scientific">Taxus chinensis</name>
    <name type="common">Chinese yew</name>
    <name type="synonym">Taxus wallichiana var. chinensis</name>
    <dbReference type="NCBI Taxonomy" id="29808"/>
    <lineage>
        <taxon>Eukaryota</taxon>
        <taxon>Viridiplantae</taxon>
        <taxon>Streptophyta</taxon>
        <taxon>Embryophyta</taxon>
        <taxon>Tracheophyta</taxon>
        <taxon>Spermatophyta</taxon>
        <taxon>Pinopsida</taxon>
        <taxon>Pinidae</taxon>
        <taxon>Conifers II</taxon>
        <taxon>Cupressales</taxon>
        <taxon>Taxaceae</taxon>
        <taxon>Taxus</taxon>
    </lineage>
</organism>
<dbReference type="SUPFAM" id="SSF52540">
    <property type="entry name" value="P-loop containing nucleoside triphosphate hydrolases"/>
    <property type="match status" value="1"/>
</dbReference>
<gene>
    <name evidence="5" type="ORF">KI387_033824</name>
</gene>
<evidence type="ECO:0000313" key="5">
    <source>
        <dbReference type="EMBL" id="KAH9289707.1"/>
    </source>
</evidence>
<name>A0AA38F654_TAXCH</name>
<keyword evidence="6" id="KW-1185">Reference proteome</keyword>
<dbReference type="PANTHER" id="PTHR36766:SF30">
    <property type="entry name" value="TIR-NBS TYPE DISEASE RESISTANCE PROTEIN-RELATED"/>
    <property type="match status" value="1"/>
</dbReference>
<dbReference type="Gene3D" id="1.10.8.430">
    <property type="entry name" value="Helical domain of apoptotic protease-activating factors"/>
    <property type="match status" value="1"/>
</dbReference>
<dbReference type="Pfam" id="PF23598">
    <property type="entry name" value="LRR_14"/>
    <property type="match status" value="1"/>
</dbReference>
<dbReference type="InterPro" id="IPR027417">
    <property type="entry name" value="P-loop_NTPase"/>
</dbReference>
<dbReference type="AlphaFoldDB" id="A0AA38F654"/>
<sequence length="922" mass="103388">FLSASSDKVVLENIGTQMDEKRQQLHLLVSSYHYDAVGIDDQIARVVQLLDWEDAQPVVAVVICGLGGSGKTTLAQSVYASLKDKLQLGWKHSQVTLIQNLETEPNVEGLQSQILQDLTGTKQPVGDFESGRRSLKDIMEKESIFLYIDNALKMEPLEKLLPKELTSAKKLRLLVTARDTHVAGVIEDCRIKPCKLYSMESLSDDAALQVLCRNIDIDADVSSLVAKRPQAKEIAKKCSCNPLLLEVVGGFIHQRKNKVEAYQSVIKFLETGEDFSGTKKYSFDESMVLFSYDELKPNAQEAFLDICSFFYDWKWEEVAWIVGEEEFECLQEGALLKNKDGRISIHDLILSAGRNKCKDSRFTTASELSKALKKEELVSQIKGVWLRKEYGETPFDIPAEVLDVMSTSLRVFAMGNLTIVEGKCKKQFDELRYFQVGSVPNLPMDISNLKHLSYIDYAFGKDMILSSSKSLSSLKVLKFHESNKSRIIGITEFRHLHNIKQLVLRECNGAEIPQSFQKLRNLQKLQLRHCSDVEELPESLCKLSSVKELDLNWCRKLKRLPAGFGDLGRSLTTVDLSGCESLQELPCDLEKLSSLQSLNLRYCYSLLQLPERLGSLTSLTSLDIEECKSLSCLPRSIGDLTSFSPSSINFSGCSSLRELPEEICKYTMLKSISLKRCSSLQVLCNEFHCLAGLKELDMEGCTSLSSLPLNFGQLRSLETLKLTGCAKLEQLCSDFHCLGALKYLTLSKCLALSNLPDCFGQLSFLETLDLTGCKNLSSLPPGFGQLSSLETLDLTGCVKLEQLCSDFHCLGALKYLTLSKCLGLSDLPDCFGQLGCLETLILRRCSNLEKLSEDFRCLRSLTKLDLSKCESLGGEWMDSVVAIPSLWRLDIAGSERMIQRWTELRSEKEKWHFVVVKDFSAE</sequence>
<dbReference type="InterPro" id="IPR042197">
    <property type="entry name" value="Apaf_helical"/>
</dbReference>
<dbReference type="EMBL" id="JAHRHJ020003813">
    <property type="protein sequence ID" value="KAH9289707.1"/>
    <property type="molecule type" value="Genomic_DNA"/>
</dbReference>
<dbReference type="InterPro" id="IPR001611">
    <property type="entry name" value="Leu-rich_rpt"/>
</dbReference>
<feature type="domain" description="NB-ARC" evidence="3">
    <location>
        <begin position="40"/>
        <end position="213"/>
    </location>
</feature>
<feature type="non-terminal residue" evidence="5">
    <location>
        <position position="1"/>
    </location>
</feature>
<dbReference type="PANTHER" id="PTHR36766">
    <property type="entry name" value="PLANT BROAD-SPECTRUM MILDEW RESISTANCE PROTEIN RPW8"/>
    <property type="match status" value="1"/>
</dbReference>
<keyword evidence="2" id="KW-0611">Plant defense</keyword>
<evidence type="ECO:0000313" key="6">
    <source>
        <dbReference type="Proteomes" id="UP000824469"/>
    </source>
</evidence>
<dbReference type="InterPro" id="IPR032675">
    <property type="entry name" value="LRR_dom_sf"/>
</dbReference>
<dbReference type="GO" id="GO:0043531">
    <property type="term" value="F:ADP binding"/>
    <property type="evidence" value="ECO:0007669"/>
    <property type="project" value="InterPro"/>
</dbReference>
<evidence type="ECO:0000256" key="1">
    <source>
        <dbReference type="ARBA" id="ARBA00022737"/>
    </source>
</evidence>
<dbReference type="Pfam" id="PF00931">
    <property type="entry name" value="NB-ARC"/>
    <property type="match status" value="1"/>
</dbReference>
<dbReference type="OMA" id="NEFHCLA"/>
<dbReference type="Proteomes" id="UP000824469">
    <property type="component" value="Unassembled WGS sequence"/>
</dbReference>
<evidence type="ECO:0008006" key="7">
    <source>
        <dbReference type="Google" id="ProtNLM"/>
    </source>
</evidence>
<accession>A0AA38F654</accession>
<proteinExistence type="predicted"/>
<dbReference type="Gene3D" id="3.80.10.10">
    <property type="entry name" value="Ribonuclease Inhibitor"/>
    <property type="match status" value="3"/>
</dbReference>
<dbReference type="Pfam" id="PF00560">
    <property type="entry name" value="LRR_1"/>
    <property type="match status" value="1"/>
</dbReference>
<evidence type="ECO:0000256" key="2">
    <source>
        <dbReference type="ARBA" id="ARBA00022821"/>
    </source>
</evidence>
<keyword evidence="1" id="KW-0677">Repeat</keyword>
<feature type="non-terminal residue" evidence="5">
    <location>
        <position position="922"/>
    </location>
</feature>
<evidence type="ECO:0000259" key="3">
    <source>
        <dbReference type="Pfam" id="PF00931"/>
    </source>
</evidence>
<dbReference type="InterPro" id="IPR055414">
    <property type="entry name" value="LRR_R13L4/SHOC2-like"/>
</dbReference>
<comment type="caution">
    <text evidence="5">The sequence shown here is derived from an EMBL/GenBank/DDBJ whole genome shotgun (WGS) entry which is preliminary data.</text>
</comment>
<feature type="domain" description="Disease resistance R13L4/SHOC-2-like LRR" evidence="4">
    <location>
        <begin position="465"/>
        <end position="567"/>
    </location>
</feature>
<protein>
    <recommendedName>
        <fullName evidence="7">NB-ARC domain-containing protein</fullName>
    </recommendedName>
</protein>
<dbReference type="InterPro" id="IPR002182">
    <property type="entry name" value="NB-ARC"/>
</dbReference>
<reference evidence="5 6" key="1">
    <citation type="journal article" date="2021" name="Nat. Plants">
        <title>The Taxus genome provides insights into paclitaxel biosynthesis.</title>
        <authorList>
            <person name="Xiong X."/>
            <person name="Gou J."/>
            <person name="Liao Q."/>
            <person name="Li Y."/>
            <person name="Zhou Q."/>
            <person name="Bi G."/>
            <person name="Li C."/>
            <person name="Du R."/>
            <person name="Wang X."/>
            <person name="Sun T."/>
            <person name="Guo L."/>
            <person name="Liang H."/>
            <person name="Lu P."/>
            <person name="Wu Y."/>
            <person name="Zhang Z."/>
            <person name="Ro D.K."/>
            <person name="Shang Y."/>
            <person name="Huang S."/>
            <person name="Yan J."/>
        </authorList>
    </citation>
    <scope>NUCLEOTIDE SEQUENCE [LARGE SCALE GENOMIC DNA]</scope>
    <source>
        <strain evidence="5">Ta-2019</strain>
    </source>
</reference>
<dbReference type="GO" id="GO:0006952">
    <property type="term" value="P:defense response"/>
    <property type="evidence" value="ECO:0007669"/>
    <property type="project" value="UniProtKB-KW"/>
</dbReference>